<organism evidence="3 4">
    <name type="scientific">Rhizobium soli</name>
    <dbReference type="NCBI Taxonomy" id="424798"/>
    <lineage>
        <taxon>Bacteria</taxon>
        <taxon>Pseudomonadati</taxon>
        <taxon>Pseudomonadota</taxon>
        <taxon>Alphaproteobacteria</taxon>
        <taxon>Hyphomicrobiales</taxon>
        <taxon>Rhizobiaceae</taxon>
        <taxon>Rhizobium/Agrobacterium group</taxon>
        <taxon>Rhizobium</taxon>
    </lineage>
</organism>
<accession>A0A7X0JJN4</accession>
<comment type="caution">
    <text evidence="3">The sequence shown here is derived from an EMBL/GenBank/DDBJ whole genome shotgun (WGS) entry which is preliminary data.</text>
</comment>
<feature type="domain" description="Gfo/Idh/MocA-like oxidoreductase N-terminal" evidence="1">
    <location>
        <begin position="23"/>
        <end position="151"/>
    </location>
</feature>
<dbReference type="Gene3D" id="3.40.50.720">
    <property type="entry name" value="NAD(P)-binding Rossmann-like Domain"/>
    <property type="match status" value="1"/>
</dbReference>
<reference evidence="3 4" key="1">
    <citation type="submission" date="2020-08" db="EMBL/GenBank/DDBJ databases">
        <title>The Agave Microbiome: Exploring the role of microbial communities in plant adaptations to desert environments.</title>
        <authorList>
            <person name="Partida-Martinez L.P."/>
        </authorList>
    </citation>
    <scope>NUCLEOTIDE SEQUENCE [LARGE SCALE GENOMIC DNA]</scope>
    <source>
        <strain evidence="3 4">AS3.12</strain>
    </source>
</reference>
<evidence type="ECO:0000259" key="2">
    <source>
        <dbReference type="Pfam" id="PF22725"/>
    </source>
</evidence>
<dbReference type="SUPFAM" id="SSF55347">
    <property type="entry name" value="Glyceraldehyde-3-phosphate dehydrogenase-like, C-terminal domain"/>
    <property type="match status" value="1"/>
</dbReference>
<evidence type="ECO:0000313" key="3">
    <source>
        <dbReference type="EMBL" id="MBB6508440.1"/>
    </source>
</evidence>
<feature type="domain" description="GFO/IDH/MocA-like oxidoreductase" evidence="2">
    <location>
        <begin position="161"/>
        <end position="298"/>
    </location>
</feature>
<dbReference type="GO" id="GO:0000166">
    <property type="term" value="F:nucleotide binding"/>
    <property type="evidence" value="ECO:0007669"/>
    <property type="project" value="InterPro"/>
</dbReference>
<dbReference type="PANTHER" id="PTHR43708:SF3">
    <property type="entry name" value="OXIDOREDUCTASE"/>
    <property type="match status" value="1"/>
</dbReference>
<keyword evidence="4" id="KW-1185">Reference proteome</keyword>
<proteinExistence type="predicted"/>
<protein>
    <submittedName>
        <fullName evidence="3">Putative dehydrogenase</fullName>
    </submittedName>
</protein>
<dbReference type="AlphaFoldDB" id="A0A7X0JJN4"/>
<dbReference type="Pfam" id="PF01408">
    <property type="entry name" value="GFO_IDH_MocA"/>
    <property type="match status" value="1"/>
</dbReference>
<gene>
    <name evidence="3" type="ORF">F4695_001789</name>
</gene>
<dbReference type="InterPro" id="IPR051317">
    <property type="entry name" value="Gfo/Idh/MocA_oxidoreduct"/>
</dbReference>
<dbReference type="SUPFAM" id="SSF51735">
    <property type="entry name" value="NAD(P)-binding Rossmann-fold domains"/>
    <property type="match status" value="1"/>
</dbReference>
<dbReference type="PANTHER" id="PTHR43708">
    <property type="entry name" value="CONSERVED EXPRESSED OXIDOREDUCTASE (EUROFUNG)"/>
    <property type="match status" value="1"/>
</dbReference>
<evidence type="ECO:0000259" key="1">
    <source>
        <dbReference type="Pfam" id="PF01408"/>
    </source>
</evidence>
<dbReference type="Gene3D" id="3.30.360.10">
    <property type="entry name" value="Dihydrodipicolinate Reductase, domain 2"/>
    <property type="match status" value="1"/>
</dbReference>
<sequence>MNFQGDIIVTIEAKDEQTRAPRIRLGMVGGGSGAFIGAVHRMAARLDDRFELVAGALSSTAEKSAASGRELGLDTDRTYGSYEEMASREAEREDGIEAVSIVTPNHVHFDAAKAFLKRGIHVICDKPLTSNLADAKALKQVADESGALFILTHNYTGYPMVRQAREMVESGVLGDIRIVQAEYPQDWLTEAVEQTGAKQAVWRTDPAQSGAGGSTGDIGTHAYNLACFISGLTLDSLAADLDSFVEGRRLDDNAHVMLRFAARHGEKPAKGMLWCSQVAPGHENGLKIRVYGTKGGIEWVQADPNYLWFTPFGQEKRLITRNGAGSGAAAARVSRIPSGHPEGYLEAFATIYTEAALAIHAHRTGAKLDEAVIYPTVDDGVKGVAFVEACVESSRNNGAWVKV</sequence>
<evidence type="ECO:0000313" key="4">
    <source>
        <dbReference type="Proteomes" id="UP000585437"/>
    </source>
</evidence>
<dbReference type="Proteomes" id="UP000585437">
    <property type="component" value="Unassembled WGS sequence"/>
</dbReference>
<name>A0A7X0JJN4_9HYPH</name>
<dbReference type="EMBL" id="JACHBU010000003">
    <property type="protein sequence ID" value="MBB6508440.1"/>
    <property type="molecule type" value="Genomic_DNA"/>
</dbReference>
<dbReference type="InterPro" id="IPR055170">
    <property type="entry name" value="GFO_IDH_MocA-like_dom"/>
</dbReference>
<dbReference type="InterPro" id="IPR036291">
    <property type="entry name" value="NAD(P)-bd_dom_sf"/>
</dbReference>
<dbReference type="InterPro" id="IPR000683">
    <property type="entry name" value="Gfo/Idh/MocA-like_OxRdtase_N"/>
</dbReference>
<dbReference type="Pfam" id="PF22725">
    <property type="entry name" value="GFO_IDH_MocA_C3"/>
    <property type="match status" value="1"/>
</dbReference>